<comment type="caution">
    <text evidence="2">The sequence shown here is derived from an EMBL/GenBank/DDBJ whole genome shotgun (WGS) entry which is preliminary data.</text>
</comment>
<feature type="domain" description="Voltage-dependent calcium channel alpha-2/delta subunit conserved region" evidence="1">
    <location>
        <begin position="91"/>
        <end position="227"/>
    </location>
</feature>
<dbReference type="Proteomes" id="UP001148018">
    <property type="component" value="Unassembled WGS sequence"/>
</dbReference>
<proteinExistence type="predicted"/>
<dbReference type="Pfam" id="PF08473">
    <property type="entry name" value="VGCC_alpha2"/>
    <property type="match status" value="3"/>
</dbReference>
<organism evidence="2 3">
    <name type="scientific">Muraenolepis orangiensis</name>
    <name type="common">Patagonian moray cod</name>
    <dbReference type="NCBI Taxonomy" id="630683"/>
    <lineage>
        <taxon>Eukaryota</taxon>
        <taxon>Metazoa</taxon>
        <taxon>Chordata</taxon>
        <taxon>Craniata</taxon>
        <taxon>Vertebrata</taxon>
        <taxon>Euteleostomi</taxon>
        <taxon>Actinopterygii</taxon>
        <taxon>Neopterygii</taxon>
        <taxon>Teleostei</taxon>
        <taxon>Neoteleostei</taxon>
        <taxon>Acanthomorphata</taxon>
        <taxon>Zeiogadaria</taxon>
        <taxon>Gadariae</taxon>
        <taxon>Gadiformes</taxon>
        <taxon>Muraenolepidoidei</taxon>
        <taxon>Muraenolepididae</taxon>
        <taxon>Muraenolepis</taxon>
    </lineage>
</organism>
<name>A0A9Q0E1F9_9TELE</name>
<gene>
    <name evidence="2" type="ORF">NHX12_003465</name>
</gene>
<dbReference type="InterPro" id="IPR051173">
    <property type="entry name" value="Ca_channel_alpha-2/delta"/>
</dbReference>
<dbReference type="GO" id="GO:0005245">
    <property type="term" value="F:voltage-gated calcium channel activity"/>
    <property type="evidence" value="ECO:0007669"/>
    <property type="project" value="TreeGrafter"/>
</dbReference>
<evidence type="ECO:0000259" key="1">
    <source>
        <dbReference type="Pfam" id="PF08473"/>
    </source>
</evidence>
<dbReference type="InterPro" id="IPR013680">
    <property type="entry name" value="VDCC_a2/dsu"/>
</dbReference>
<evidence type="ECO:0000313" key="3">
    <source>
        <dbReference type="Proteomes" id="UP001148018"/>
    </source>
</evidence>
<dbReference type="GO" id="GO:1990454">
    <property type="term" value="C:L-type voltage-gated calcium channel complex"/>
    <property type="evidence" value="ECO:0007669"/>
    <property type="project" value="TreeGrafter"/>
</dbReference>
<evidence type="ECO:0000313" key="2">
    <source>
        <dbReference type="EMBL" id="KAJ3597065.1"/>
    </source>
</evidence>
<sequence length="340" mass="37785">MQLERFEEYGHTFIAPREYCTELKVSDNNTHFLLDFNEFIGSDAPKACNVSLVNRLFLDAGLTAELVKLWKEQTLDGIMARFVATDGSRESGYESGILVSKAVDLNLHQVELKPAVVGVKLNVTAWMNTFINATLKVNHVDCVILDDGGFLLMSNQEDYITQFFGEIDPVLMINLVNTSLYSFNKTYDYQSVCDPEKDSKAAAGHRTVYVPTIADLLSVGWWASTAACRAHGRRGAGRHVQGELHHGADPVLLPQRREVLRRGAGLRELLQAEQPSEGPDLCELAQNPRYRKGPDVCFDNDDEEDDSDCGAGTSLRSSSLWSMLGLQLLLLWPTTTSTHS</sequence>
<feature type="domain" description="Voltage-dependent calcium channel alpha-2/delta subunit conserved region" evidence="1">
    <location>
        <begin position="1"/>
        <end position="87"/>
    </location>
</feature>
<keyword evidence="3" id="KW-1185">Reference proteome</keyword>
<dbReference type="EMBL" id="JANIIK010000110">
    <property type="protein sequence ID" value="KAJ3597065.1"/>
    <property type="molecule type" value="Genomic_DNA"/>
</dbReference>
<accession>A0A9Q0E1F9</accession>
<dbReference type="PANTHER" id="PTHR10166">
    <property type="entry name" value="VOLTAGE-DEPENDENT CALCIUM CHANNEL SUBUNIT ALPHA-2/DELTA-RELATED"/>
    <property type="match status" value="1"/>
</dbReference>
<protein>
    <recommendedName>
        <fullName evidence="1">Voltage-dependent calcium channel alpha-2/delta subunit conserved region domain-containing protein</fullName>
    </recommendedName>
</protein>
<dbReference type="AlphaFoldDB" id="A0A9Q0E1F9"/>
<dbReference type="PANTHER" id="PTHR10166:SF6">
    <property type="entry name" value="VOLTAGE-DEPENDENT CALCIUM CHANNEL SUBUNIT ALPHA-2_DELTA-1"/>
    <property type="match status" value="1"/>
</dbReference>
<feature type="domain" description="Voltage-dependent calcium channel alpha-2/delta subunit conserved region" evidence="1">
    <location>
        <begin position="266"/>
        <end position="310"/>
    </location>
</feature>
<reference evidence="2" key="1">
    <citation type="submission" date="2022-07" db="EMBL/GenBank/DDBJ databases">
        <title>Chromosome-level genome of Muraenolepis orangiensis.</title>
        <authorList>
            <person name="Kim J."/>
        </authorList>
    </citation>
    <scope>NUCLEOTIDE SEQUENCE</scope>
    <source>
        <strain evidence="2">KU_S4_2022</strain>
        <tissue evidence="2">Muscle</tissue>
    </source>
</reference>
<dbReference type="OrthoDB" id="10054666at2759"/>